<dbReference type="InterPro" id="IPR013783">
    <property type="entry name" value="Ig-like_fold"/>
</dbReference>
<organism evidence="19 20">
    <name type="scientific">Wenxinia saemankumensis</name>
    <dbReference type="NCBI Taxonomy" id="1447782"/>
    <lineage>
        <taxon>Bacteria</taxon>
        <taxon>Pseudomonadati</taxon>
        <taxon>Pseudomonadota</taxon>
        <taxon>Alphaproteobacteria</taxon>
        <taxon>Rhodobacterales</taxon>
        <taxon>Roseobacteraceae</taxon>
        <taxon>Wenxinia</taxon>
    </lineage>
</organism>
<dbReference type="Gene3D" id="1.10.10.760">
    <property type="entry name" value="E-set domains of sugar-utilizing enzymes"/>
    <property type="match status" value="1"/>
</dbReference>
<dbReference type="OrthoDB" id="9800174at2"/>
<dbReference type="InterPro" id="IPR012768">
    <property type="entry name" value="Trehalose_TreZ"/>
</dbReference>
<dbReference type="EMBL" id="FQYO01000003">
    <property type="protein sequence ID" value="SHI89661.1"/>
    <property type="molecule type" value="Genomic_DNA"/>
</dbReference>
<comment type="catalytic activity">
    <reaction evidence="12 14">
        <text>hydrolysis of (1-&gt;4)-alpha-D-glucosidic linkage in 4-alpha-D-[(1-&gt;4)-alpha-D-glucanosyl]n trehalose to yield trehalose and (1-&gt;4)-alpha-D-glucan.</text>
        <dbReference type="EC" id="3.2.1.141"/>
    </reaction>
</comment>
<keyword evidence="7 14" id="KW-0378">Hydrolase</keyword>
<evidence type="ECO:0000256" key="1">
    <source>
        <dbReference type="ARBA" id="ARBA00004496"/>
    </source>
</evidence>
<dbReference type="InterPro" id="IPR006047">
    <property type="entry name" value="GH13_cat_dom"/>
</dbReference>
<dbReference type="GO" id="GO:0005737">
    <property type="term" value="C:cytoplasm"/>
    <property type="evidence" value="ECO:0007669"/>
    <property type="project" value="UniProtKB-SubCell"/>
</dbReference>
<evidence type="ECO:0000256" key="5">
    <source>
        <dbReference type="ARBA" id="ARBA00015938"/>
    </source>
</evidence>
<keyword evidence="9 14" id="KW-0326">Glycosidase</keyword>
<reference evidence="19 20" key="1">
    <citation type="submission" date="2016-11" db="EMBL/GenBank/DDBJ databases">
        <authorList>
            <person name="Jaros S."/>
            <person name="Januszkiewicz K."/>
            <person name="Wedrychowicz H."/>
        </authorList>
    </citation>
    <scope>NUCLEOTIDE SEQUENCE [LARGE SCALE GENOMIC DNA]</scope>
    <source>
        <strain evidence="19 20">DSM 100565</strain>
    </source>
</reference>
<dbReference type="InterPro" id="IPR044901">
    <property type="entry name" value="Trehalose_TreZ_E-set_sf"/>
</dbReference>
<dbReference type="CDD" id="cd11325">
    <property type="entry name" value="AmyAc_GTHase"/>
    <property type="match status" value="1"/>
</dbReference>
<dbReference type="UniPathway" id="UPA00299"/>
<sequence>MADRQDKAGQPRWGAVRQDDGRWQVNIWAPTAERLDLVVGDRTLPMDGPTEGWHGAELTAPPGTPYRFVRDGTAYPDPASRRQGGDVNAASLLTDLPAASDWPGRPWPEAVLYELHVGTFTEEGTLRAAADRLKDLTDLGITCVSLMPLAQFAGHRGWGYDGVLPYALHPAYGTPEDLAAFIDEAHRLGAMVLIDAVYNHFGPEGNVLSQLCPGFFDAGRHTPWGAAIAMEEPAVRAFFLQNAEMWVRDYGADGLRLDAVHQIGTPGSTDFLTELSARMEALDLSRPVHLVAEDERNLVSYTGTGTLRAQWNDDWHHAVHCLTTGESQSYYAPFAVDPFDDLVTALRDGQVDQGQERPGGEARGETSHGVHPVRFVNANQTHDQVGNRAMGDRLISLVGAETAMVLHAALLLSPFVPMLFMGEEAGSRAPFRFFTDFDGDLAQIVRDGRRSEFPEFADHKDDIPDPNDPATFAASRPDGGLEGDAGAWRDLTRELLTLRRTRIVPLLAGGYGGAEVTRAGETAVAVWRFDGGRLAMCLAAAGDAPALPGGFEEIHARAVPGGLSMRAGIGGQA</sequence>
<evidence type="ECO:0000313" key="20">
    <source>
        <dbReference type="Proteomes" id="UP000184292"/>
    </source>
</evidence>
<feature type="domain" description="Glycosyl hydrolase family 13 catalytic" evidence="18">
    <location>
        <begin position="91"/>
        <end position="432"/>
    </location>
</feature>
<evidence type="ECO:0000256" key="11">
    <source>
        <dbReference type="ARBA" id="ARBA00033284"/>
    </source>
</evidence>
<dbReference type="PANTHER" id="PTHR43651:SF11">
    <property type="entry name" value="MALTO-OLIGOSYLTREHALOSE TREHALOHYDROLASE"/>
    <property type="match status" value="1"/>
</dbReference>
<feature type="active site" description="Proton donor" evidence="15">
    <location>
        <position position="293"/>
    </location>
</feature>
<dbReference type="InterPro" id="IPR017853">
    <property type="entry name" value="GH"/>
</dbReference>
<evidence type="ECO:0000256" key="7">
    <source>
        <dbReference type="ARBA" id="ARBA00022801"/>
    </source>
</evidence>
<dbReference type="NCBIfam" id="TIGR02402">
    <property type="entry name" value="trehalose_TreZ"/>
    <property type="match status" value="1"/>
</dbReference>
<accession>A0A1M6EWC2</accession>
<feature type="binding site" evidence="16">
    <location>
        <begin position="256"/>
        <end position="261"/>
    </location>
    <ligand>
        <name>substrate</name>
    </ligand>
</feature>
<dbReference type="GO" id="GO:0033942">
    <property type="term" value="F:4-alpha-D-(1-&gt;4)-alpha-D-glucanotrehalose trehalohydrolase activity"/>
    <property type="evidence" value="ECO:0007669"/>
    <property type="project" value="UniProtKB-EC"/>
</dbReference>
<keyword evidence="20" id="KW-1185">Reference proteome</keyword>
<comment type="pathway">
    <text evidence="2 14">Glycan biosynthesis; trehalose biosynthesis.</text>
</comment>
<feature type="binding site" evidence="16">
    <location>
        <begin position="382"/>
        <end position="387"/>
    </location>
    <ligand>
        <name>substrate</name>
    </ligand>
</feature>
<evidence type="ECO:0000256" key="9">
    <source>
        <dbReference type="ARBA" id="ARBA00023295"/>
    </source>
</evidence>
<gene>
    <name evidence="19" type="ORF">SAMN05444417_2209</name>
</gene>
<feature type="site" description="Transition state stabilizer" evidence="17">
    <location>
        <position position="383"/>
    </location>
</feature>
<dbReference type="SUPFAM" id="SSF51445">
    <property type="entry name" value="(Trans)glycosidases"/>
    <property type="match status" value="1"/>
</dbReference>
<dbReference type="PANTHER" id="PTHR43651">
    <property type="entry name" value="1,4-ALPHA-GLUCAN-BRANCHING ENZYME"/>
    <property type="match status" value="1"/>
</dbReference>
<dbReference type="Gene3D" id="3.20.20.80">
    <property type="entry name" value="Glycosidases"/>
    <property type="match status" value="1"/>
</dbReference>
<dbReference type="RefSeq" id="WP_073329904.1">
    <property type="nucleotide sequence ID" value="NZ_FQYO01000003.1"/>
</dbReference>
<evidence type="ECO:0000256" key="15">
    <source>
        <dbReference type="PIRSR" id="PIRSR006337-1"/>
    </source>
</evidence>
<evidence type="ECO:0000256" key="16">
    <source>
        <dbReference type="PIRSR" id="PIRSR006337-2"/>
    </source>
</evidence>
<evidence type="ECO:0000313" key="19">
    <source>
        <dbReference type="EMBL" id="SHI89661.1"/>
    </source>
</evidence>
<protein>
    <recommendedName>
        <fullName evidence="5 13">Malto-oligosyltrehalose trehalohydrolase</fullName>
        <shortName evidence="14">MTHase</shortName>
        <ecNumber evidence="4 13">3.2.1.141</ecNumber>
    </recommendedName>
    <alternativeName>
        <fullName evidence="11 14">4-alpha-D-((1-&gt;4)-alpha-D-glucano)trehalose trehalohydrolase</fullName>
    </alternativeName>
    <alternativeName>
        <fullName evidence="10 14">Maltooligosyl trehalose trehalohydrolase</fullName>
    </alternativeName>
</protein>
<evidence type="ECO:0000256" key="13">
    <source>
        <dbReference type="NCBIfam" id="TIGR02402"/>
    </source>
</evidence>
<keyword evidence="8" id="KW-0119">Carbohydrate metabolism</keyword>
<evidence type="ECO:0000256" key="10">
    <source>
        <dbReference type="ARBA" id="ARBA00032057"/>
    </source>
</evidence>
<keyword evidence="6" id="KW-0963">Cytoplasm</keyword>
<evidence type="ECO:0000256" key="8">
    <source>
        <dbReference type="ARBA" id="ARBA00023277"/>
    </source>
</evidence>
<evidence type="ECO:0000256" key="2">
    <source>
        <dbReference type="ARBA" id="ARBA00005199"/>
    </source>
</evidence>
<dbReference type="Pfam" id="PF00128">
    <property type="entry name" value="Alpha-amylase"/>
    <property type="match status" value="1"/>
</dbReference>
<proteinExistence type="inferred from homology"/>
<comment type="subcellular location">
    <subcellularLocation>
        <location evidence="1 15">Cytoplasm</location>
    </subcellularLocation>
</comment>
<comment type="similarity">
    <text evidence="3 14">Belongs to the glycosyl hydrolase 13 family.</text>
</comment>
<dbReference type="Proteomes" id="UP000184292">
    <property type="component" value="Unassembled WGS sequence"/>
</dbReference>
<dbReference type="EC" id="3.2.1.141" evidence="4 13"/>
<dbReference type="GO" id="GO:0005992">
    <property type="term" value="P:trehalose biosynthetic process"/>
    <property type="evidence" value="ECO:0007669"/>
    <property type="project" value="UniProtKB-UniRule"/>
</dbReference>
<dbReference type="STRING" id="1447782.SAMN05444417_2209"/>
<dbReference type="AlphaFoldDB" id="A0A1M6EWC2"/>
<evidence type="ECO:0000256" key="14">
    <source>
        <dbReference type="PIRNR" id="PIRNR006337"/>
    </source>
</evidence>
<feature type="active site" description="Nucleophile" evidence="15">
    <location>
        <position position="258"/>
    </location>
</feature>
<evidence type="ECO:0000256" key="6">
    <source>
        <dbReference type="ARBA" id="ARBA00022490"/>
    </source>
</evidence>
<dbReference type="SUPFAM" id="SSF81296">
    <property type="entry name" value="E set domains"/>
    <property type="match status" value="1"/>
</dbReference>
<evidence type="ECO:0000256" key="3">
    <source>
        <dbReference type="ARBA" id="ARBA00008061"/>
    </source>
</evidence>
<evidence type="ECO:0000259" key="18">
    <source>
        <dbReference type="SMART" id="SM00642"/>
    </source>
</evidence>
<dbReference type="Gene3D" id="2.60.40.10">
    <property type="entry name" value="Immunoglobulins"/>
    <property type="match status" value="1"/>
</dbReference>
<evidence type="ECO:0000256" key="4">
    <source>
        <dbReference type="ARBA" id="ARBA00012268"/>
    </source>
</evidence>
<dbReference type="PIRSF" id="PIRSF006337">
    <property type="entry name" value="Trehalose_TreZ"/>
    <property type="match status" value="1"/>
</dbReference>
<name>A0A1M6EWC2_9RHOB</name>
<evidence type="ECO:0000256" key="12">
    <source>
        <dbReference type="ARBA" id="ARBA00034013"/>
    </source>
</evidence>
<feature type="binding site" evidence="16">
    <location>
        <begin position="313"/>
        <end position="317"/>
    </location>
    <ligand>
        <name>substrate</name>
    </ligand>
</feature>
<dbReference type="SMART" id="SM00642">
    <property type="entry name" value="Aamy"/>
    <property type="match status" value="1"/>
</dbReference>
<dbReference type="InterPro" id="IPR014756">
    <property type="entry name" value="Ig_E-set"/>
</dbReference>
<evidence type="ECO:0000256" key="17">
    <source>
        <dbReference type="PIRSR" id="PIRSR006337-3"/>
    </source>
</evidence>